<feature type="compositionally biased region" description="Low complexity" evidence="1">
    <location>
        <begin position="36"/>
        <end position="46"/>
    </location>
</feature>
<feature type="compositionally biased region" description="Basic and acidic residues" evidence="1">
    <location>
        <begin position="24"/>
        <end position="33"/>
    </location>
</feature>
<feature type="region of interest" description="Disordered" evidence="1">
    <location>
        <begin position="24"/>
        <end position="61"/>
    </location>
</feature>
<evidence type="ECO:0000256" key="1">
    <source>
        <dbReference type="SAM" id="MobiDB-lite"/>
    </source>
</evidence>
<dbReference type="EMBL" id="JH816755">
    <property type="protein sequence ID" value="EKC31557.1"/>
    <property type="molecule type" value="Genomic_DNA"/>
</dbReference>
<dbReference type="AlphaFoldDB" id="K1Q4T8"/>
<accession>K1Q4T8</accession>
<proteinExistence type="predicted"/>
<name>K1Q4T8_MAGGI</name>
<evidence type="ECO:0000313" key="2">
    <source>
        <dbReference type="EMBL" id="EKC31557.1"/>
    </source>
</evidence>
<reference evidence="2" key="1">
    <citation type="journal article" date="2012" name="Nature">
        <title>The oyster genome reveals stress adaptation and complexity of shell formation.</title>
        <authorList>
            <person name="Zhang G."/>
            <person name="Fang X."/>
            <person name="Guo X."/>
            <person name="Li L."/>
            <person name="Luo R."/>
            <person name="Xu F."/>
            <person name="Yang P."/>
            <person name="Zhang L."/>
            <person name="Wang X."/>
            <person name="Qi H."/>
            <person name="Xiong Z."/>
            <person name="Que H."/>
            <person name="Xie Y."/>
            <person name="Holland P.W."/>
            <person name="Paps J."/>
            <person name="Zhu Y."/>
            <person name="Wu F."/>
            <person name="Chen Y."/>
            <person name="Wang J."/>
            <person name="Peng C."/>
            <person name="Meng J."/>
            <person name="Yang L."/>
            <person name="Liu J."/>
            <person name="Wen B."/>
            <person name="Zhang N."/>
            <person name="Huang Z."/>
            <person name="Zhu Q."/>
            <person name="Feng Y."/>
            <person name="Mount A."/>
            <person name="Hedgecock D."/>
            <person name="Xu Z."/>
            <person name="Liu Y."/>
            <person name="Domazet-Loso T."/>
            <person name="Du Y."/>
            <person name="Sun X."/>
            <person name="Zhang S."/>
            <person name="Liu B."/>
            <person name="Cheng P."/>
            <person name="Jiang X."/>
            <person name="Li J."/>
            <person name="Fan D."/>
            <person name="Wang W."/>
            <person name="Fu W."/>
            <person name="Wang T."/>
            <person name="Wang B."/>
            <person name="Zhang J."/>
            <person name="Peng Z."/>
            <person name="Li Y."/>
            <person name="Li N."/>
            <person name="Wang J."/>
            <person name="Chen M."/>
            <person name="He Y."/>
            <person name="Tan F."/>
            <person name="Song X."/>
            <person name="Zheng Q."/>
            <person name="Huang R."/>
            <person name="Yang H."/>
            <person name="Du X."/>
            <person name="Chen L."/>
            <person name="Yang M."/>
            <person name="Gaffney P.M."/>
            <person name="Wang S."/>
            <person name="Luo L."/>
            <person name="She Z."/>
            <person name="Ming Y."/>
            <person name="Huang W."/>
            <person name="Zhang S."/>
            <person name="Huang B."/>
            <person name="Zhang Y."/>
            <person name="Qu T."/>
            <person name="Ni P."/>
            <person name="Miao G."/>
            <person name="Wang J."/>
            <person name="Wang Q."/>
            <person name="Steinberg C.E."/>
            <person name="Wang H."/>
            <person name="Li N."/>
            <person name="Qian L."/>
            <person name="Zhang G."/>
            <person name="Li Y."/>
            <person name="Yang H."/>
            <person name="Liu X."/>
            <person name="Wang J."/>
            <person name="Yin Y."/>
            <person name="Wang J."/>
        </authorList>
    </citation>
    <scope>NUCLEOTIDE SEQUENCE [LARGE SCALE GENOMIC DNA]</scope>
    <source>
        <strain evidence="2">05x7-T-G4-1.051#20</strain>
    </source>
</reference>
<gene>
    <name evidence="2" type="ORF">CGI_10027669</name>
</gene>
<organism evidence="2">
    <name type="scientific">Magallana gigas</name>
    <name type="common">Pacific oyster</name>
    <name type="synonym">Crassostrea gigas</name>
    <dbReference type="NCBI Taxonomy" id="29159"/>
    <lineage>
        <taxon>Eukaryota</taxon>
        <taxon>Metazoa</taxon>
        <taxon>Spiralia</taxon>
        <taxon>Lophotrochozoa</taxon>
        <taxon>Mollusca</taxon>
        <taxon>Bivalvia</taxon>
        <taxon>Autobranchia</taxon>
        <taxon>Pteriomorphia</taxon>
        <taxon>Ostreida</taxon>
        <taxon>Ostreoidea</taxon>
        <taxon>Ostreidae</taxon>
        <taxon>Magallana</taxon>
    </lineage>
</organism>
<dbReference type="HOGENOM" id="CLU_1837043_0_0_1"/>
<protein>
    <submittedName>
        <fullName evidence="2">Uncharacterized protein</fullName>
    </submittedName>
</protein>
<dbReference type="InParanoid" id="K1Q4T8"/>
<sequence>MLTLKISNGDTHEFSKNEISHELWDDGEGHTEDGQQEVADAQVQQEHVGHSPHPLVLDQSQNHQPVPYYTKYKDDGIQSNPYVPVLVKSRVSTHGSIVAREYTIIEDVIQCRKRQVLGGHCTGSQMKYWKPNKRIKVEFN</sequence>